<comment type="caution">
    <text evidence="2">The sequence shown here is derived from an EMBL/GenBank/DDBJ whole genome shotgun (WGS) entry which is preliminary data.</text>
</comment>
<evidence type="ECO:0000313" key="2">
    <source>
        <dbReference type="EMBL" id="TCK87892.1"/>
    </source>
</evidence>
<dbReference type="OrthoDB" id="9786793at2"/>
<dbReference type="PANTHER" id="PTHR40044">
    <property type="entry name" value="INTEGRAL MEMBRANE PROTEIN-RELATED"/>
    <property type="match status" value="1"/>
</dbReference>
<keyword evidence="1" id="KW-1133">Transmembrane helix</keyword>
<dbReference type="Pfam" id="PF06177">
    <property type="entry name" value="QueT"/>
    <property type="match status" value="1"/>
</dbReference>
<keyword evidence="3" id="KW-1185">Reference proteome</keyword>
<accession>A0A4R1M912</accession>
<proteinExistence type="predicted"/>
<evidence type="ECO:0000256" key="1">
    <source>
        <dbReference type="SAM" id="Phobius"/>
    </source>
</evidence>
<dbReference type="RefSeq" id="WP_132283385.1">
    <property type="nucleotide sequence ID" value="NZ_SMGQ01000018.1"/>
</dbReference>
<feature type="transmembrane region" description="Helical" evidence="1">
    <location>
        <begin position="6"/>
        <end position="25"/>
    </location>
</feature>
<protein>
    <submittedName>
        <fullName evidence="2">Putative membrane protein</fullName>
    </submittedName>
</protein>
<organism evidence="2 3">
    <name type="scientific">Natranaerovirga hydrolytica</name>
    <dbReference type="NCBI Taxonomy" id="680378"/>
    <lineage>
        <taxon>Bacteria</taxon>
        <taxon>Bacillati</taxon>
        <taxon>Bacillota</taxon>
        <taxon>Clostridia</taxon>
        <taxon>Lachnospirales</taxon>
        <taxon>Natranaerovirgaceae</taxon>
        <taxon>Natranaerovirga</taxon>
    </lineage>
</organism>
<keyword evidence="1" id="KW-0812">Transmembrane</keyword>
<feature type="transmembrane region" description="Helical" evidence="1">
    <location>
        <begin position="96"/>
        <end position="117"/>
    </location>
</feature>
<dbReference type="PANTHER" id="PTHR40044:SF1">
    <property type="entry name" value="INTEGRAL MEMBRANE PROTEIN"/>
    <property type="match status" value="1"/>
</dbReference>
<keyword evidence="1" id="KW-0472">Membrane</keyword>
<dbReference type="EMBL" id="SMGQ01000018">
    <property type="protein sequence ID" value="TCK87892.1"/>
    <property type="molecule type" value="Genomic_DNA"/>
</dbReference>
<feature type="transmembrane region" description="Helical" evidence="1">
    <location>
        <begin position="37"/>
        <end position="58"/>
    </location>
</feature>
<gene>
    <name evidence="2" type="ORF">EDC19_2735</name>
</gene>
<dbReference type="PIRSF" id="PIRSF031501">
    <property type="entry name" value="QueT"/>
    <property type="match status" value="1"/>
</dbReference>
<sequence>MDSKARFLTQAALIAAIYVVLLLIFQPISFREGQIRISEILTVLPYFTPAAIPGLFIGCLIGNYLGGAILVDIIFGSLASLVAAVFSYLLRKNKYLVPIPSIIINAVVVGLILKYGYGVPTNLYLIMLFVGFGQFVSSFVLGLALIRTFEKHKIQLK</sequence>
<feature type="transmembrane region" description="Helical" evidence="1">
    <location>
        <begin position="64"/>
        <end position="89"/>
    </location>
</feature>
<evidence type="ECO:0000313" key="3">
    <source>
        <dbReference type="Proteomes" id="UP000294545"/>
    </source>
</evidence>
<feature type="transmembrane region" description="Helical" evidence="1">
    <location>
        <begin position="123"/>
        <end position="146"/>
    </location>
</feature>
<dbReference type="InterPro" id="IPR010387">
    <property type="entry name" value="QueT"/>
</dbReference>
<dbReference type="AlphaFoldDB" id="A0A4R1M912"/>
<reference evidence="2 3" key="1">
    <citation type="submission" date="2019-03" db="EMBL/GenBank/DDBJ databases">
        <title>Genomic Encyclopedia of Type Strains, Phase IV (KMG-IV): sequencing the most valuable type-strain genomes for metagenomic binning, comparative biology and taxonomic classification.</title>
        <authorList>
            <person name="Goeker M."/>
        </authorList>
    </citation>
    <scope>NUCLEOTIDE SEQUENCE [LARGE SCALE GENOMIC DNA]</scope>
    <source>
        <strain evidence="2 3">DSM 24176</strain>
    </source>
</reference>
<name>A0A4R1M912_9FIRM</name>
<dbReference type="Proteomes" id="UP000294545">
    <property type="component" value="Unassembled WGS sequence"/>
</dbReference>